<dbReference type="GO" id="GO:0005886">
    <property type="term" value="C:plasma membrane"/>
    <property type="evidence" value="ECO:0007669"/>
    <property type="project" value="UniProtKB-SubCell"/>
</dbReference>
<dbReference type="Proteomes" id="UP000005316">
    <property type="component" value="Unassembled WGS sequence"/>
</dbReference>
<dbReference type="OrthoDB" id="107771at2"/>
<evidence type="ECO:0000256" key="3">
    <source>
        <dbReference type="ARBA" id="ARBA00023136"/>
    </source>
</evidence>
<keyword evidence="2" id="KW-1003">Cell membrane</keyword>
<keyword evidence="4 6" id="KW-0807">Transducer</keyword>
<dbReference type="PANTHER" id="PTHR32089:SF112">
    <property type="entry name" value="LYSOZYME-LIKE PROTEIN-RELATED"/>
    <property type="match status" value="1"/>
</dbReference>
<dbReference type="PROSITE" id="PS50111">
    <property type="entry name" value="CHEMOTAXIS_TRANSDUC_2"/>
    <property type="match status" value="1"/>
</dbReference>
<evidence type="ECO:0000313" key="13">
    <source>
        <dbReference type="Proteomes" id="UP000005316"/>
    </source>
</evidence>
<accession>F9DWI8</accession>
<dbReference type="Pfam" id="PF00015">
    <property type="entry name" value="MCPsignal"/>
    <property type="match status" value="1"/>
</dbReference>
<dbReference type="CDD" id="cd06225">
    <property type="entry name" value="HAMP"/>
    <property type="match status" value="1"/>
</dbReference>
<dbReference type="SMART" id="SM00304">
    <property type="entry name" value="HAMP"/>
    <property type="match status" value="1"/>
</dbReference>
<dbReference type="Pfam" id="PF00672">
    <property type="entry name" value="HAMP"/>
    <property type="match status" value="1"/>
</dbReference>
<dbReference type="Gene3D" id="1.10.287.950">
    <property type="entry name" value="Methyl-accepting chemotaxis protein"/>
    <property type="match status" value="1"/>
</dbReference>
<name>F9DWI8_9BACL</name>
<dbReference type="SUPFAM" id="SSF58104">
    <property type="entry name" value="Methyl-accepting chemotaxis protein (MCP) signaling domain"/>
    <property type="match status" value="1"/>
</dbReference>
<protein>
    <submittedName>
        <fullName evidence="12">Methyl-accepting chemotaxis sensory transducer</fullName>
    </submittedName>
</protein>
<dbReference type="PANTHER" id="PTHR32089">
    <property type="entry name" value="METHYL-ACCEPTING CHEMOTAXIS PROTEIN MCPB"/>
    <property type="match status" value="1"/>
</dbReference>
<dbReference type="EMBL" id="AFPZ01000099">
    <property type="protein sequence ID" value="EGQ21809.1"/>
    <property type="molecule type" value="Genomic_DNA"/>
</dbReference>
<organism evidence="12 13">
    <name type="scientific">Sporosarcina newyorkensis 2681</name>
    <dbReference type="NCBI Taxonomy" id="1027292"/>
    <lineage>
        <taxon>Bacteria</taxon>
        <taxon>Bacillati</taxon>
        <taxon>Bacillota</taxon>
        <taxon>Bacilli</taxon>
        <taxon>Bacillales</taxon>
        <taxon>Caryophanaceae</taxon>
        <taxon>Sporosarcina</taxon>
    </lineage>
</organism>
<dbReference type="InterPro" id="IPR024478">
    <property type="entry name" value="HlyB_4HB_MCP"/>
</dbReference>
<dbReference type="GO" id="GO:0007165">
    <property type="term" value="P:signal transduction"/>
    <property type="evidence" value="ECO:0007669"/>
    <property type="project" value="UniProtKB-KW"/>
</dbReference>
<sequence>MELVKFTVGKKLWTGFLSVVVIMILIGAVGFLALKNVNEKYRFLIDDGMHKVVLLEQQLKDQNLMSNNIRGYVLYENPSYVDAIEKAQQNNKERLEILEGIIHNDEMKKAMLEIGAATANYDGVIRNMIAEVQKGNRDKAIQVGVNGAIYQDIITNNIQVMIEHQREEQEKLEKEVQRYTLIAINLTGILLIIGIIASIAITIIISRLITRPVGKMTEAIAELSSGNFAMEEITVKSRDEIGDMSAALNSMVRDLRGIIQRARDSATQLAGQSEELSASAEESLAASEMVAEISEKNLQTSDSQAQIVRQSTLAMQEMMTAIDRITDDNEEMLESSGEVSKLVKEGSLLIEEFSAEMKTISRTIGESTTIIHDMAEHSENIRNVTRMITAIAEQTNLLALNAAIEAARAGEHGKGFAVVAEEVRNLAEQSKRSAEEIGRMIDTMILNVTKAVDSTGVGRRRVEEGLTSTEKTSAVFINIESATTDVSEKISTVSTAIEEIRTMTTEVAEGAKQVEELAVQASAEAQSTSAATEEQLATNEEITSSSQTLAELAERLQSDMVRFRV</sequence>
<keyword evidence="9" id="KW-0812">Transmembrane</keyword>
<dbReference type="AlphaFoldDB" id="F9DWI8"/>
<feature type="region of interest" description="Disordered" evidence="8">
    <location>
        <begin position="524"/>
        <end position="545"/>
    </location>
</feature>
<gene>
    <name evidence="12" type="ORF">HMPREF9372_3169</name>
</gene>
<evidence type="ECO:0000313" key="12">
    <source>
        <dbReference type="EMBL" id="EGQ21809.1"/>
    </source>
</evidence>
<comment type="subcellular location">
    <subcellularLocation>
        <location evidence="1">Cell membrane</location>
    </subcellularLocation>
</comment>
<evidence type="ECO:0000259" key="10">
    <source>
        <dbReference type="PROSITE" id="PS50111"/>
    </source>
</evidence>
<proteinExistence type="inferred from homology"/>
<evidence type="ECO:0000256" key="8">
    <source>
        <dbReference type="SAM" id="MobiDB-lite"/>
    </source>
</evidence>
<dbReference type="SMART" id="SM00283">
    <property type="entry name" value="MA"/>
    <property type="match status" value="1"/>
</dbReference>
<feature type="domain" description="Methyl-accepting transducer" evidence="10">
    <location>
        <begin position="279"/>
        <end position="515"/>
    </location>
</feature>
<evidence type="ECO:0000256" key="1">
    <source>
        <dbReference type="ARBA" id="ARBA00004236"/>
    </source>
</evidence>
<dbReference type="Pfam" id="PF12729">
    <property type="entry name" value="4HB_MCP_1"/>
    <property type="match status" value="1"/>
</dbReference>
<dbReference type="eggNOG" id="COG0840">
    <property type="taxonomic scope" value="Bacteria"/>
</dbReference>
<evidence type="ECO:0000256" key="2">
    <source>
        <dbReference type="ARBA" id="ARBA00022475"/>
    </source>
</evidence>
<evidence type="ECO:0000256" key="4">
    <source>
        <dbReference type="ARBA" id="ARBA00023224"/>
    </source>
</evidence>
<dbReference type="InterPro" id="IPR003660">
    <property type="entry name" value="HAMP_dom"/>
</dbReference>
<dbReference type="PROSITE" id="PS50885">
    <property type="entry name" value="HAMP"/>
    <property type="match status" value="1"/>
</dbReference>
<evidence type="ECO:0000259" key="11">
    <source>
        <dbReference type="PROSITE" id="PS50885"/>
    </source>
</evidence>
<dbReference type="InterPro" id="IPR004089">
    <property type="entry name" value="MCPsignal_dom"/>
</dbReference>
<reference evidence="12 13" key="1">
    <citation type="submission" date="2011-04" db="EMBL/GenBank/DDBJ databases">
        <authorList>
            <person name="Muzny D."/>
            <person name="Qin X."/>
            <person name="Deng J."/>
            <person name="Jiang H."/>
            <person name="Liu Y."/>
            <person name="Qu J."/>
            <person name="Song X.-Z."/>
            <person name="Zhang L."/>
            <person name="Thornton R."/>
            <person name="Coyle M."/>
            <person name="Francisco L."/>
            <person name="Jackson L."/>
            <person name="Javaid M."/>
            <person name="Korchina V."/>
            <person name="Kovar C."/>
            <person name="Mata R."/>
            <person name="Mathew T."/>
            <person name="Ngo R."/>
            <person name="Nguyen L."/>
            <person name="Nguyen N."/>
            <person name="Okwuonu G."/>
            <person name="Ongeri F."/>
            <person name="Pham C."/>
            <person name="Simmons D."/>
            <person name="Wilczek-Boney K."/>
            <person name="Hale W."/>
            <person name="Jakkamsetti A."/>
            <person name="Pham P."/>
            <person name="Ruth R."/>
            <person name="San Lucas F."/>
            <person name="Warren J."/>
            <person name="Zhang J."/>
            <person name="Zhao Z."/>
            <person name="Zhou C."/>
            <person name="Zhu D."/>
            <person name="Lee S."/>
            <person name="Bess C."/>
            <person name="Blankenburg K."/>
            <person name="Forbes L."/>
            <person name="Fu Q."/>
            <person name="Gubbala S."/>
            <person name="Hirani K."/>
            <person name="Jayaseelan J.C."/>
            <person name="Lara F."/>
            <person name="Munidasa M."/>
            <person name="Palculict T."/>
            <person name="Patil S."/>
            <person name="Pu L.-L."/>
            <person name="Saada N."/>
            <person name="Tang L."/>
            <person name="Weissenberger G."/>
            <person name="Zhu Y."/>
            <person name="Hemphill L."/>
            <person name="Shang Y."/>
            <person name="Youmans B."/>
            <person name="Ayvaz T."/>
            <person name="Ross M."/>
            <person name="Santibanez J."/>
            <person name="Aqrawi P."/>
            <person name="Gross S."/>
            <person name="Joshi V."/>
            <person name="Fowler G."/>
            <person name="Nazareth L."/>
            <person name="Reid J."/>
            <person name="Worley K."/>
            <person name="Petrosino J."/>
            <person name="Highlander S."/>
            <person name="Gibbs R."/>
        </authorList>
    </citation>
    <scope>NUCLEOTIDE SEQUENCE [LARGE SCALE GENOMIC DNA]</scope>
    <source>
        <strain evidence="12 13">2681</strain>
    </source>
</reference>
<keyword evidence="3 9" id="KW-0472">Membrane</keyword>
<keyword evidence="7" id="KW-0175">Coiled coil</keyword>
<feature type="compositionally biased region" description="Low complexity" evidence="8">
    <location>
        <begin position="524"/>
        <end position="535"/>
    </location>
</feature>
<keyword evidence="9" id="KW-1133">Transmembrane helix</keyword>
<feature type="coiled-coil region" evidence="7">
    <location>
        <begin position="155"/>
        <end position="182"/>
    </location>
</feature>
<evidence type="ECO:0000256" key="6">
    <source>
        <dbReference type="PROSITE-ProRule" id="PRU00284"/>
    </source>
</evidence>
<evidence type="ECO:0000256" key="9">
    <source>
        <dbReference type="SAM" id="Phobius"/>
    </source>
</evidence>
<dbReference type="HOGENOM" id="CLU_000445_107_27_9"/>
<dbReference type="STRING" id="759851.SAMN04244570_2914"/>
<evidence type="ECO:0000256" key="7">
    <source>
        <dbReference type="SAM" id="Coils"/>
    </source>
</evidence>
<dbReference type="Gene3D" id="6.10.340.10">
    <property type="match status" value="1"/>
</dbReference>
<feature type="domain" description="HAMP" evidence="11">
    <location>
        <begin position="207"/>
        <end position="260"/>
    </location>
</feature>
<comment type="similarity">
    <text evidence="5">Belongs to the methyl-accepting chemotaxis (MCP) protein family.</text>
</comment>
<feature type="transmembrane region" description="Helical" evidence="9">
    <location>
        <begin position="12"/>
        <end position="34"/>
    </location>
</feature>
<feature type="compositionally biased region" description="Polar residues" evidence="8">
    <location>
        <begin position="536"/>
        <end position="545"/>
    </location>
</feature>
<comment type="caution">
    <text evidence="12">The sequence shown here is derived from an EMBL/GenBank/DDBJ whole genome shotgun (WGS) entry which is preliminary data.</text>
</comment>
<feature type="transmembrane region" description="Helical" evidence="9">
    <location>
        <begin position="179"/>
        <end position="205"/>
    </location>
</feature>
<evidence type="ECO:0000256" key="5">
    <source>
        <dbReference type="ARBA" id="ARBA00029447"/>
    </source>
</evidence>